<sequence length="56" mass="6536">MEIRGVHRFFFFFSILDGGMNLADFYSVLAGEAEAVWSRAKLGYHSMQEYKLQQNE</sequence>
<dbReference type="EMBL" id="GBRH01261870">
    <property type="protein sequence ID" value="JAD36025.1"/>
    <property type="molecule type" value="Transcribed_RNA"/>
</dbReference>
<proteinExistence type="predicted"/>
<name>A0A0A8ZGZ7_ARUDO</name>
<reference evidence="1" key="1">
    <citation type="submission" date="2014-09" db="EMBL/GenBank/DDBJ databases">
        <authorList>
            <person name="Magalhaes I.L.F."/>
            <person name="Oliveira U."/>
            <person name="Santos F.R."/>
            <person name="Vidigal T.H.D.A."/>
            <person name="Brescovit A.D."/>
            <person name="Santos A.J."/>
        </authorList>
    </citation>
    <scope>NUCLEOTIDE SEQUENCE</scope>
    <source>
        <tissue evidence="1">Shoot tissue taken approximately 20 cm above the soil surface</tissue>
    </source>
</reference>
<organism evidence="1">
    <name type="scientific">Arundo donax</name>
    <name type="common">Giant reed</name>
    <name type="synonym">Donax arundinaceus</name>
    <dbReference type="NCBI Taxonomy" id="35708"/>
    <lineage>
        <taxon>Eukaryota</taxon>
        <taxon>Viridiplantae</taxon>
        <taxon>Streptophyta</taxon>
        <taxon>Embryophyta</taxon>
        <taxon>Tracheophyta</taxon>
        <taxon>Spermatophyta</taxon>
        <taxon>Magnoliopsida</taxon>
        <taxon>Liliopsida</taxon>
        <taxon>Poales</taxon>
        <taxon>Poaceae</taxon>
        <taxon>PACMAD clade</taxon>
        <taxon>Arundinoideae</taxon>
        <taxon>Arundineae</taxon>
        <taxon>Arundo</taxon>
    </lineage>
</organism>
<protein>
    <submittedName>
        <fullName evidence="1">Uncharacterized protein</fullName>
    </submittedName>
</protein>
<reference evidence="1" key="2">
    <citation type="journal article" date="2015" name="Data Brief">
        <title>Shoot transcriptome of the giant reed, Arundo donax.</title>
        <authorList>
            <person name="Barrero R.A."/>
            <person name="Guerrero F.D."/>
            <person name="Moolhuijzen P."/>
            <person name="Goolsby J.A."/>
            <person name="Tidwell J."/>
            <person name="Bellgard S.E."/>
            <person name="Bellgard M.I."/>
        </authorList>
    </citation>
    <scope>NUCLEOTIDE SEQUENCE</scope>
    <source>
        <tissue evidence="1">Shoot tissue taken approximately 20 cm above the soil surface</tissue>
    </source>
</reference>
<accession>A0A0A8ZGZ7</accession>
<dbReference type="AlphaFoldDB" id="A0A0A8ZGZ7"/>
<evidence type="ECO:0000313" key="1">
    <source>
        <dbReference type="EMBL" id="JAD36025.1"/>
    </source>
</evidence>